<dbReference type="RefSeq" id="XP_042917992.1">
    <property type="nucleotide sequence ID" value="XM_043067993.1"/>
</dbReference>
<dbReference type="EMBL" id="CM008973">
    <property type="protein sequence ID" value="PNW74564.1"/>
    <property type="molecule type" value="Genomic_DNA"/>
</dbReference>
<feature type="compositionally biased region" description="Gly residues" evidence="1">
    <location>
        <begin position="219"/>
        <end position="229"/>
    </location>
</feature>
<evidence type="ECO:0000313" key="2">
    <source>
        <dbReference type="EMBL" id="PNW74564.1"/>
    </source>
</evidence>
<feature type="region of interest" description="Disordered" evidence="1">
    <location>
        <begin position="848"/>
        <end position="914"/>
    </location>
</feature>
<gene>
    <name evidence="2" type="ORF">CHLRE_12g495600v5</name>
</gene>
<dbReference type="InParanoid" id="A0A2K3D207"/>
<feature type="compositionally biased region" description="Low complexity" evidence="1">
    <location>
        <begin position="517"/>
        <end position="547"/>
    </location>
</feature>
<dbReference type="SUPFAM" id="SSF52402">
    <property type="entry name" value="Adenine nucleotide alpha hydrolases-like"/>
    <property type="match status" value="1"/>
</dbReference>
<feature type="compositionally biased region" description="Basic and acidic residues" evidence="1">
    <location>
        <begin position="1520"/>
        <end position="1529"/>
    </location>
</feature>
<feature type="compositionally biased region" description="Low complexity" evidence="1">
    <location>
        <begin position="990"/>
        <end position="1006"/>
    </location>
</feature>
<sequence length="2062" mass="205033">MGNAVGRTVLLKDSAQLEWHEYIQEEWRADGAKELDGLGGLNREPVPRGASFSKKLAFLEITLNKHGTELEQFFKPQGGDPNRGQPGARRPNKIPIPTLLALKQGPGDPPAEWRVRVHASRRRVLLVVKCVVLLMRGKLRVAPVPRLDRFDFAIYSSLGSEWLKVAEEQQRYMLLRDQVEAATVALQDAIQAATAPLPERSQTNTPPGLPGRGPLPLLGGLGPAGGASGVGSRNTSGPNSPQCNATGLPMLQMDGPPADAQPQPQPPCSPKPLVAPRAPAGGMAVLTVGGGGGGSGSSGGAGPGSGRDVSPIVNRGAAAAAAHAGAGPGGVGAAGGGRNHGVRSNLGGQAAMHAGRQQSQAVQAMLSSGAAANAAAVAAANATGSHQDVTPVRVTAAAAAAQAANAAAANAAGTGGPNSPLVTSVSVDAYVSEAVSVAGVSGRSSYLSAPVAHLDGLGAAPTSPRPPSLDLGFAPAPPGAPHSPGGGAVAGTPPGKRTSGLFIRARMRPGPHTEPVVSLSSLGPGPAGSSSSGSGGAVVAPTTPTPITGGGVAMPPVRTSLFGNPLAAPASEDRRRSTTGGIAGAGAVGVGAAGSAVGAELSLSGGIVGATAPPSGASTASASAFLPVLPDSPSAASRRAAAPWASGSTTTSRSSLLPAGSASLALALAQGQSSPTSSDQLPKLTSRPSLAKSATVRSLAPGGLNSALVESLYAADPGTSLARRSAGAFSMDGRGALPGAGAGVGVGGLAADGDPAAAGSANGPGRYSLQQIPASQRHSNAGGGRRASYDGVGGATLSGGMGGGGTGEATAGGGGIGSGVLARRCATYKALTPLDDMLLRARGSVDGAAPAAAGASNGGGGGAATAMSTGTGGRRLVSQISSSSNGAGAGPLMRSALSGPNMLQSGLTGANGSGGGASFSSVASGGNGGAPTGSVRPVAVSSMGLASGGLRSGGGSGRNSYTNLSTDGGPLPPTPSGGLTRATHNGIITPVGASTASSPGSGAGHSPRPPPGPSAGGNAVFKTLSVLRHAANCQPITSVGEGSNVSGDGPTSGSFPGLNLAGAGGGGSAAHGPVYVSEEAAARIEVLKQQLQARLEDLHRCSQLISVFLNRCNAAWAEAQAWSAPAMVTQLQLAAFARSESGMVFKNELVHMLTTGTLAVHLRAADDFLEPGLARSWGQQAADAAAGAGAGAAGGGDAYPPGGRPAQLGSGGPGSPGSTAAAGVAAVAAGGTPMLMSYSSGRWPGVNGAAAGSLNGGYGYGVGSSISGGIGSAGPGVPASGPGGAGFLGGLGLMQRSQAPDLWTHDPWRMLETHRPGMVFSGARLDAVPLGCRYVANLVLAVEAAAGREAVARLPLVLVVSEDQQDEVVRQLWGFRFFGIRRENVVVVVQPSHPGYCYDSEHRTWNQGDASHSLPLGSGYGLMQLAWSGEAMGVGEDGCLAPLPLSALDWMEARGVRWLVSRRARDLTLLHKDGVLDMNSLAYGLYFHTDRAPGTNIILEAQSSNNLLLSRALDSIIMSRRPEGGDGRAETPPTAAMQAQAQAQAQADPAAPNATASGGSGGGRQQVVELCHTDLATPVMRAVLADCQAAGRVLTGVGRYMLHLPSIKQMLAGRLSVLRPKLGLVDDLLHLRLELADFTSAPAASSLLLQARPDSPQLLVHDDVDALLPLLQAQDNNTSFRQLIMSCRDEEMRLAAGMAAMAPGGGPRGLLLLSHPGAQRIVVFVVSNSVSAAAVSMAASLARPGRDNVTIATVVSDAALFRDRAEALLAKHAAAFEKLCAAQYFCEVVDRASYGLIDCMENYATLHGATLVVMGSNSLTSGVTSSSVAASLSVNPSAGGAGGSGGAGGASGAAAGGGSSGGSAAARAQPAAAAAAANAASLIHIVGSVTLALLRRMPVPLLLVTRSSHSNAAAAATAATAEKEGRRRPLKMMAVLEGQAKGLVDYLAGKLIHNTGGDQLFLSYIRTTANLTRQQQANVKALVSRYLHQVATQGMRPTQTLLLDAPMDRALAGAVSEHGIDILALPAGPRNSQVPPQVVATLRSAGCAVLWHRDATSGALTK</sequence>
<organism evidence="2 3">
    <name type="scientific">Chlamydomonas reinhardtii</name>
    <name type="common">Chlamydomonas smithii</name>
    <dbReference type="NCBI Taxonomy" id="3055"/>
    <lineage>
        <taxon>Eukaryota</taxon>
        <taxon>Viridiplantae</taxon>
        <taxon>Chlorophyta</taxon>
        <taxon>core chlorophytes</taxon>
        <taxon>Chlorophyceae</taxon>
        <taxon>CS clade</taxon>
        <taxon>Chlamydomonadales</taxon>
        <taxon>Chlamydomonadaceae</taxon>
        <taxon>Chlamydomonas</taxon>
    </lineage>
</organism>
<feature type="region of interest" description="Disordered" evidence="1">
    <location>
        <begin position="1520"/>
        <end position="1563"/>
    </location>
</feature>
<feature type="region of interest" description="Disordered" evidence="1">
    <location>
        <begin position="458"/>
        <end position="553"/>
    </location>
</feature>
<feature type="compositionally biased region" description="Gly residues" evidence="1">
    <location>
        <begin position="326"/>
        <end position="339"/>
    </location>
</feature>
<feature type="region of interest" description="Disordered" evidence="1">
    <location>
        <begin position="193"/>
        <end position="311"/>
    </location>
</feature>
<name>A0A2K3D207_CHLRE</name>
<keyword evidence="3" id="KW-1185">Reference proteome</keyword>
<accession>A0A2K3D207</accession>
<feature type="region of interest" description="Disordered" evidence="1">
    <location>
        <begin position="1193"/>
        <end position="1220"/>
    </location>
</feature>
<dbReference type="Proteomes" id="UP000006906">
    <property type="component" value="Chromosome 12"/>
</dbReference>
<dbReference type="GeneID" id="5726100"/>
<reference evidence="2 3" key="1">
    <citation type="journal article" date="2007" name="Science">
        <title>The Chlamydomonas genome reveals the evolution of key animal and plant functions.</title>
        <authorList>
            <person name="Merchant S.S."/>
            <person name="Prochnik S.E."/>
            <person name="Vallon O."/>
            <person name="Harris E.H."/>
            <person name="Karpowicz S.J."/>
            <person name="Witman G.B."/>
            <person name="Terry A."/>
            <person name="Salamov A."/>
            <person name="Fritz-Laylin L.K."/>
            <person name="Marechal-Drouard L."/>
            <person name="Marshall W.F."/>
            <person name="Qu L.H."/>
            <person name="Nelson D.R."/>
            <person name="Sanderfoot A.A."/>
            <person name="Spalding M.H."/>
            <person name="Kapitonov V.V."/>
            <person name="Ren Q."/>
            <person name="Ferris P."/>
            <person name="Lindquist E."/>
            <person name="Shapiro H."/>
            <person name="Lucas S.M."/>
            <person name="Grimwood J."/>
            <person name="Schmutz J."/>
            <person name="Cardol P."/>
            <person name="Cerutti H."/>
            <person name="Chanfreau G."/>
            <person name="Chen C.L."/>
            <person name="Cognat V."/>
            <person name="Croft M.T."/>
            <person name="Dent R."/>
            <person name="Dutcher S."/>
            <person name="Fernandez E."/>
            <person name="Fukuzawa H."/>
            <person name="Gonzalez-Ballester D."/>
            <person name="Gonzalez-Halphen D."/>
            <person name="Hallmann A."/>
            <person name="Hanikenne M."/>
            <person name="Hippler M."/>
            <person name="Inwood W."/>
            <person name="Jabbari K."/>
            <person name="Kalanon M."/>
            <person name="Kuras R."/>
            <person name="Lefebvre P.A."/>
            <person name="Lemaire S.D."/>
            <person name="Lobanov A.V."/>
            <person name="Lohr M."/>
            <person name="Manuell A."/>
            <person name="Meier I."/>
            <person name="Mets L."/>
            <person name="Mittag M."/>
            <person name="Mittelmeier T."/>
            <person name="Moroney J.V."/>
            <person name="Moseley J."/>
            <person name="Napoli C."/>
            <person name="Nedelcu A.M."/>
            <person name="Niyogi K."/>
            <person name="Novoselov S.V."/>
            <person name="Paulsen I.T."/>
            <person name="Pazour G."/>
            <person name="Purton S."/>
            <person name="Ral J.P."/>
            <person name="Riano-Pachon D.M."/>
            <person name="Riekhof W."/>
            <person name="Rymarquis L."/>
            <person name="Schroda M."/>
            <person name="Stern D."/>
            <person name="Umen J."/>
            <person name="Willows R."/>
            <person name="Wilson N."/>
            <person name="Zimmer S.L."/>
            <person name="Allmer J."/>
            <person name="Balk J."/>
            <person name="Bisova K."/>
            <person name="Chen C.J."/>
            <person name="Elias M."/>
            <person name="Gendler K."/>
            <person name="Hauser C."/>
            <person name="Lamb M.R."/>
            <person name="Ledford H."/>
            <person name="Long J.C."/>
            <person name="Minagawa J."/>
            <person name="Page M.D."/>
            <person name="Pan J."/>
            <person name="Pootakham W."/>
            <person name="Roje S."/>
            <person name="Rose A."/>
            <person name="Stahlberg E."/>
            <person name="Terauchi A.M."/>
            <person name="Yang P."/>
            <person name="Ball S."/>
            <person name="Bowler C."/>
            <person name="Dieckmann C.L."/>
            <person name="Gladyshev V.N."/>
            <person name="Green P."/>
            <person name="Jorgensen R."/>
            <person name="Mayfield S."/>
            <person name="Mueller-Roeber B."/>
            <person name="Rajamani S."/>
            <person name="Sayre R.T."/>
            <person name="Brokstein P."/>
            <person name="Dubchak I."/>
            <person name="Goodstein D."/>
            <person name="Hornick L."/>
            <person name="Huang Y.W."/>
            <person name="Jhaveri J."/>
            <person name="Luo Y."/>
            <person name="Martinez D."/>
            <person name="Ngau W.C."/>
            <person name="Otillar B."/>
            <person name="Poliakov A."/>
            <person name="Porter A."/>
            <person name="Szajkowski L."/>
            <person name="Werner G."/>
            <person name="Zhou K."/>
            <person name="Grigoriev I.V."/>
            <person name="Rokhsar D.S."/>
            <person name="Grossman A.R."/>
        </authorList>
    </citation>
    <scope>NUCLEOTIDE SEQUENCE [LARGE SCALE GENOMIC DNA]</scope>
    <source>
        <strain evidence="3">CC-503</strain>
    </source>
</reference>
<feature type="region of interest" description="Disordered" evidence="1">
    <location>
        <begin position="949"/>
        <end position="1019"/>
    </location>
</feature>
<feature type="compositionally biased region" description="Low complexity" evidence="1">
    <location>
        <begin position="1530"/>
        <end position="1557"/>
    </location>
</feature>
<feature type="compositionally biased region" description="Low complexity" evidence="1">
    <location>
        <begin position="958"/>
        <end position="969"/>
    </location>
</feature>
<feature type="region of interest" description="Disordered" evidence="1">
    <location>
        <begin position="323"/>
        <end position="355"/>
    </location>
</feature>
<dbReference type="Gramene" id="PNW74564">
    <property type="protein sequence ID" value="PNW74564"/>
    <property type="gene ID" value="CHLRE_12g495600v5"/>
</dbReference>
<feature type="region of interest" description="Disordered" evidence="1">
    <location>
        <begin position="668"/>
        <end position="695"/>
    </location>
</feature>
<dbReference type="OrthoDB" id="543310at2759"/>
<feature type="compositionally biased region" description="Gly residues" evidence="1">
    <location>
        <begin position="288"/>
        <end position="305"/>
    </location>
</feature>
<evidence type="ECO:0000313" key="3">
    <source>
        <dbReference type="Proteomes" id="UP000006906"/>
    </source>
</evidence>
<proteinExistence type="predicted"/>
<evidence type="ECO:0000256" key="1">
    <source>
        <dbReference type="SAM" id="MobiDB-lite"/>
    </source>
</evidence>
<dbReference type="KEGG" id="cre:CHLRE_12g495600v5"/>
<feature type="compositionally biased region" description="Polar residues" evidence="1">
    <location>
        <begin position="234"/>
        <end position="245"/>
    </location>
</feature>
<protein>
    <submittedName>
        <fullName evidence="2">Uncharacterized protein</fullName>
    </submittedName>
</protein>
<dbReference type="Gene3D" id="3.40.50.620">
    <property type="entry name" value="HUPs"/>
    <property type="match status" value="1"/>
</dbReference>
<dbReference type="InterPro" id="IPR014729">
    <property type="entry name" value="Rossmann-like_a/b/a_fold"/>
</dbReference>